<feature type="domain" description="HTH marR-type" evidence="1">
    <location>
        <begin position="36"/>
        <end position="171"/>
    </location>
</feature>
<proteinExistence type="predicted"/>
<organism evidence="2 3">
    <name type="scientific">Rhodococcus jostii</name>
    <dbReference type="NCBI Taxonomy" id="132919"/>
    <lineage>
        <taxon>Bacteria</taxon>
        <taxon>Bacillati</taxon>
        <taxon>Actinomycetota</taxon>
        <taxon>Actinomycetes</taxon>
        <taxon>Mycobacteriales</taxon>
        <taxon>Nocardiaceae</taxon>
        <taxon>Rhodococcus</taxon>
    </lineage>
</organism>
<reference evidence="3" key="1">
    <citation type="submission" date="2016-10" db="EMBL/GenBank/DDBJ databases">
        <authorList>
            <person name="Varghese N."/>
        </authorList>
    </citation>
    <scope>NUCLEOTIDE SEQUENCE [LARGE SCALE GENOMIC DNA]</scope>
    <source>
        <strain evidence="3">DSM 44719</strain>
    </source>
</reference>
<dbReference type="PANTHER" id="PTHR33164:SF104">
    <property type="entry name" value="TRANSCRIPTIONAL REGULATORY PROTEIN"/>
    <property type="match status" value="1"/>
</dbReference>
<dbReference type="GO" id="GO:0003677">
    <property type="term" value="F:DNA binding"/>
    <property type="evidence" value="ECO:0007669"/>
    <property type="project" value="UniProtKB-KW"/>
</dbReference>
<evidence type="ECO:0000313" key="3">
    <source>
        <dbReference type="Proteomes" id="UP000183407"/>
    </source>
</evidence>
<dbReference type="PROSITE" id="PS50995">
    <property type="entry name" value="HTH_MARR_2"/>
    <property type="match status" value="1"/>
</dbReference>
<dbReference type="InterPro" id="IPR036388">
    <property type="entry name" value="WH-like_DNA-bd_sf"/>
</dbReference>
<evidence type="ECO:0000259" key="1">
    <source>
        <dbReference type="PROSITE" id="PS50995"/>
    </source>
</evidence>
<gene>
    <name evidence="2" type="ORF">SAMN04490220_8624</name>
</gene>
<dbReference type="AlphaFoldDB" id="A0A1H5M3D5"/>
<dbReference type="SMART" id="SM00347">
    <property type="entry name" value="HTH_MARR"/>
    <property type="match status" value="1"/>
</dbReference>
<dbReference type="Proteomes" id="UP000183407">
    <property type="component" value="Unassembled WGS sequence"/>
</dbReference>
<dbReference type="InterPro" id="IPR000835">
    <property type="entry name" value="HTH_MarR-typ"/>
</dbReference>
<dbReference type="OrthoDB" id="3237509at2"/>
<dbReference type="InterPro" id="IPR039422">
    <property type="entry name" value="MarR/SlyA-like"/>
</dbReference>
<dbReference type="Gene3D" id="1.10.10.10">
    <property type="entry name" value="Winged helix-like DNA-binding domain superfamily/Winged helix DNA-binding domain"/>
    <property type="match status" value="1"/>
</dbReference>
<dbReference type="GO" id="GO:0003700">
    <property type="term" value="F:DNA-binding transcription factor activity"/>
    <property type="evidence" value="ECO:0007669"/>
    <property type="project" value="InterPro"/>
</dbReference>
<dbReference type="EMBL" id="FNTL01000005">
    <property type="protein sequence ID" value="SEE83720.1"/>
    <property type="molecule type" value="Genomic_DNA"/>
</dbReference>
<keyword evidence="2" id="KW-0238">DNA-binding</keyword>
<name>A0A1H5M3D5_RHOJO</name>
<dbReference type="PRINTS" id="PR00598">
    <property type="entry name" value="HTHMARR"/>
</dbReference>
<evidence type="ECO:0000313" key="2">
    <source>
        <dbReference type="EMBL" id="SEE83720.1"/>
    </source>
</evidence>
<dbReference type="PANTHER" id="PTHR33164">
    <property type="entry name" value="TRANSCRIPTIONAL REGULATOR, MARR FAMILY"/>
    <property type="match status" value="1"/>
</dbReference>
<accession>A0A1H5M3D5</accession>
<protein>
    <submittedName>
        <fullName evidence="2">DNA-binding transcriptional regulator, MarR family</fullName>
    </submittedName>
</protein>
<dbReference type="Pfam" id="PF12802">
    <property type="entry name" value="MarR_2"/>
    <property type="match status" value="1"/>
</dbReference>
<dbReference type="InterPro" id="IPR036390">
    <property type="entry name" value="WH_DNA-bd_sf"/>
</dbReference>
<dbReference type="SUPFAM" id="SSF46785">
    <property type="entry name" value="Winged helix' DNA-binding domain"/>
    <property type="match status" value="1"/>
</dbReference>
<dbReference type="RefSeq" id="WP_005241111.1">
    <property type="nucleotide sequence ID" value="NZ_FNTL01000005.1"/>
</dbReference>
<dbReference type="GO" id="GO:0006950">
    <property type="term" value="P:response to stress"/>
    <property type="evidence" value="ECO:0007669"/>
    <property type="project" value="TreeGrafter"/>
</dbReference>
<sequence>MTAEVSTAGSDSIGDDGVDRVEQAWARERPDIDVSSVGIVTRIWRIARHLERERVERLAELGTDRVTLDVLAMLRRAGKPYRMTAGRLSEAALITPGGISNRLDKLERSGLVKRSFHPKDRRRVDVQLTRKGVKLVDEVVSDIMDHESRLLEILAGDDQAELRRLLKILLAQFEDPAVGLETD</sequence>